<feature type="region of interest" description="Disordered" evidence="5">
    <location>
        <begin position="843"/>
        <end position="864"/>
    </location>
</feature>
<reference evidence="8 9" key="1">
    <citation type="journal article" date="2023" name="Commun. Biol.">
        <title>Reorganization of the ancestral sex-determining regions during the evolution of trioecy in Pleodorina starrii.</title>
        <authorList>
            <person name="Takahashi K."/>
            <person name="Suzuki S."/>
            <person name="Kawai-Toyooka H."/>
            <person name="Yamamoto K."/>
            <person name="Hamaji T."/>
            <person name="Ootsuki R."/>
            <person name="Yamaguchi H."/>
            <person name="Kawachi M."/>
            <person name="Higashiyama T."/>
            <person name="Nozaki H."/>
        </authorList>
    </citation>
    <scope>NUCLEOTIDE SEQUENCE [LARGE SCALE GENOMIC DNA]</scope>
    <source>
        <strain evidence="8 9">NIES-4479</strain>
    </source>
</reference>
<protein>
    <recommendedName>
        <fullName evidence="7">Cation/H+ exchanger transmembrane domain-containing protein</fullName>
    </recommendedName>
</protein>
<comment type="subcellular location">
    <subcellularLocation>
        <location evidence="1">Membrane</location>
        <topology evidence="1">Multi-pass membrane protein</topology>
    </subcellularLocation>
</comment>
<feature type="domain" description="Cation/H+ exchanger transmembrane" evidence="7">
    <location>
        <begin position="339"/>
        <end position="436"/>
    </location>
</feature>
<evidence type="ECO:0000256" key="3">
    <source>
        <dbReference type="ARBA" id="ARBA00022989"/>
    </source>
</evidence>
<evidence type="ECO:0000259" key="7">
    <source>
        <dbReference type="Pfam" id="PF00999"/>
    </source>
</evidence>
<feature type="domain" description="Cation/H+ exchanger transmembrane" evidence="7">
    <location>
        <begin position="60"/>
        <end position="319"/>
    </location>
</feature>
<feature type="compositionally biased region" description="Low complexity" evidence="5">
    <location>
        <begin position="959"/>
        <end position="974"/>
    </location>
</feature>
<evidence type="ECO:0000256" key="2">
    <source>
        <dbReference type="ARBA" id="ARBA00022692"/>
    </source>
</evidence>
<dbReference type="GO" id="GO:0015297">
    <property type="term" value="F:antiporter activity"/>
    <property type="evidence" value="ECO:0007669"/>
    <property type="project" value="InterPro"/>
</dbReference>
<feature type="transmembrane region" description="Helical" evidence="6">
    <location>
        <begin position="135"/>
        <end position="154"/>
    </location>
</feature>
<name>A0A9W6F5T6_9CHLO</name>
<feature type="transmembrane region" description="Helical" evidence="6">
    <location>
        <begin position="160"/>
        <end position="182"/>
    </location>
</feature>
<dbReference type="AlphaFoldDB" id="A0A9W6F5T6"/>
<feature type="compositionally biased region" description="Low complexity" evidence="5">
    <location>
        <begin position="1010"/>
        <end position="1025"/>
    </location>
</feature>
<evidence type="ECO:0000313" key="9">
    <source>
        <dbReference type="Proteomes" id="UP001165080"/>
    </source>
</evidence>
<feature type="transmembrane region" description="Helical" evidence="6">
    <location>
        <begin position="303"/>
        <end position="329"/>
    </location>
</feature>
<accession>A0A9W6F5T6</accession>
<dbReference type="EMBL" id="BRXU01000017">
    <property type="protein sequence ID" value="GLC56805.1"/>
    <property type="molecule type" value="Genomic_DNA"/>
</dbReference>
<dbReference type="GO" id="GO:1902600">
    <property type="term" value="P:proton transmembrane transport"/>
    <property type="evidence" value="ECO:0007669"/>
    <property type="project" value="InterPro"/>
</dbReference>
<feature type="region of interest" description="Disordered" evidence="5">
    <location>
        <begin position="607"/>
        <end position="701"/>
    </location>
</feature>
<feature type="compositionally biased region" description="Low complexity" evidence="5">
    <location>
        <begin position="843"/>
        <end position="852"/>
    </location>
</feature>
<feature type="region of interest" description="Disordered" evidence="5">
    <location>
        <begin position="1010"/>
        <end position="1046"/>
    </location>
</feature>
<proteinExistence type="predicted"/>
<dbReference type="InterPro" id="IPR006153">
    <property type="entry name" value="Cation/H_exchanger_TM"/>
</dbReference>
<feature type="compositionally biased region" description="Low complexity" evidence="5">
    <location>
        <begin position="638"/>
        <end position="656"/>
    </location>
</feature>
<feature type="region of interest" description="Disordered" evidence="5">
    <location>
        <begin position="718"/>
        <end position="772"/>
    </location>
</feature>
<keyword evidence="2 6" id="KW-0812">Transmembrane</keyword>
<feature type="transmembrane region" description="Helical" evidence="6">
    <location>
        <begin position="384"/>
        <end position="402"/>
    </location>
</feature>
<dbReference type="GO" id="GO:0016020">
    <property type="term" value="C:membrane"/>
    <property type="evidence" value="ECO:0007669"/>
    <property type="project" value="UniProtKB-SubCell"/>
</dbReference>
<feature type="transmembrane region" description="Helical" evidence="6">
    <location>
        <begin position="194"/>
        <end position="217"/>
    </location>
</feature>
<keyword evidence="9" id="KW-1185">Reference proteome</keyword>
<evidence type="ECO:0000256" key="1">
    <source>
        <dbReference type="ARBA" id="ARBA00004141"/>
    </source>
</evidence>
<dbReference type="PANTHER" id="PTHR31102:SF1">
    <property type="entry name" value="CATION_H+ EXCHANGER DOMAIN-CONTAINING PROTEIN"/>
    <property type="match status" value="1"/>
</dbReference>
<feature type="transmembrane region" description="Helical" evidence="6">
    <location>
        <begin position="253"/>
        <end position="273"/>
    </location>
</feature>
<evidence type="ECO:0000256" key="6">
    <source>
        <dbReference type="SAM" id="Phobius"/>
    </source>
</evidence>
<evidence type="ECO:0000256" key="5">
    <source>
        <dbReference type="SAM" id="MobiDB-lite"/>
    </source>
</evidence>
<feature type="transmembrane region" description="Helical" evidence="6">
    <location>
        <begin position="52"/>
        <end position="72"/>
    </location>
</feature>
<feature type="compositionally biased region" description="Gly residues" evidence="5">
    <location>
        <begin position="1026"/>
        <end position="1046"/>
    </location>
</feature>
<feature type="transmembrane region" description="Helical" evidence="6">
    <location>
        <begin position="22"/>
        <end position="40"/>
    </location>
</feature>
<feature type="compositionally biased region" description="Pro residues" evidence="5">
    <location>
        <begin position="614"/>
        <end position="626"/>
    </location>
</feature>
<feature type="compositionally biased region" description="Gly residues" evidence="5">
    <location>
        <begin position="926"/>
        <end position="935"/>
    </location>
</feature>
<comment type="caution">
    <text evidence="8">The sequence shown here is derived from an EMBL/GenBank/DDBJ whole genome shotgun (WGS) entry which is preliminary data.</text>
</comment>
<dbReference type="Proteomes" id="UP001165080">
    <property type="component" value="Unassembled WGS sequence"/>
</dbReference>
<evidence type="ECO:0000256" key="4">
    <source>
        <dbReference type="ARBA" id="ARBA00023136"/>
    </source>
</evidence>
<feature type="region of interest" description="Disordered" evidence="5">
    <location>
        <begin position="514"/>
        <end position="568"/>
    </location>
</feature>
<dbReference type="Gene3D" id="1.20.1530.20">
    <property type="match status" value="1"/>
</dbReference>
<feature type="region of interest" description="Disordered" evidence="5">
    <location>
        <begin position="959"/>
        <end position="978"/>
    </location>
</feature>
<dbReference type="InterPro" id="IPR038770">
    <property type="entry name" value="Na+/solute_symporter_sf"/>
</dbReference>
<gene>
    <name evidence="8" type="primary">PLEST009662</name>
    <name evidence="8" type="ORF">PLESTB_001151000</name>
</gene>
<feature type="transmembrane region" description="Helical" evidence="6">
    <location>
        <begin position="350"/>
        <end position="372"/>
    </location>
</feature>
<keyword evidence="3 6" id="KW-1133">Transmembrane helix</keyword>
<dbReference type="Pfam" id="PF00999">
    <property type="entry name" value="Na_H_Exchanger"/>
    <property type="match status" value="2"/>
</dbReference>
<evidence type="ECO:0000313" key="8">
    <source>
        <dbReference type="EMBL" id="GLC56805.1"/>
    </source>
</evidence>
<dbReference type="InterPro" id="IPR051843">
    <property type="entry name" value="CPA1_transporter"/>
</dbReference>
<organism evidence="8 9">
    <name type="scientific">Pleodorina starrii</name>
    <dbReference type="NCBI Taxonomy" id="330485"/>
    <lineage>
        <taxon>Eukaryota</taxon>
        <taxon>Viridiplantae</taxon>
        <taxon>Chlorophyta</taxon>
        <taxon>core chlorophytes</taxon>
        <taxon>Chlorophyceae</taxon>
        <taxon>CS clade</taxon>
        <taxon>Chlamydomonadales</taxon>
        <taxon>Volvocaceae</taxon>
        <taxon>Pleodorina</taxon>
    </lineage>
</organism>
<feature type="transmembrane region" description="Helical" evidence="6">
    <location>
        <begin position="454"/>
        <end position="477"/>
    </location>
</feature>
<feature type="transmembrane region" description="Helical" evidence="6">
    <location>
        <begin position="280"/>
        <end position="297"/>
    </location>
</feature>
<dbReference type="PANTHER" id="PTHR31102">
    <property type="match status" value="1"/>
</dbReference>
<feature type="region of interest" description="Disordered" evidence="5">
    <location>
        <begin position="907"/>
        <end position="946"/>
    </location>
</feature>
<keyword evidence="4 6" id="KW-0472">Membrane</keyword>
<sequence length="1046" mass="104860">MPCFGISEWARQLRSHRATRNVFGFTILVALIYCALYLAVGPDLLPGGNAWSTLLIFLASHVGGAICGALGLPPLLGMLLAGLLLRNATPSLVAGLPPSWSATFRALALGTIFLRSGLELDLQMFRRVGPAAVRLLLLPGLAEAFVTAGAAVGIMKMPVFWALTQGFILKAVGPAVVIQTMFDLQKRGLGVNKGIPAIVVGAASFDDMVAISGYSLFSSFAMSSISSGEGHGSGGGGKRHGLAMTLLHGPIDISLGVVAGLVGASLCAATRLWDSSLKRTAVVFSAAMALLFALYRYDYRGGGALAALVLGLAVNVFWERGSLFFWGLGRRSGLTRGPQPRYSHEVEARVGLFWRVVAQPLLFGIIGSLVNLRTVSGETIPKSLAIIAIGMAIRIPITFFAMTGAGLTLRERVFVAIAWTPKATVQAALGAQPLDMIRAAVGPNSPSLEIGHEILTTSVFAILVCANIGVSLIHYLAPRWLHRTVPDTTTLAATSPPPAAVACHAAADSCGGGGGGAAAVSTDEPSGTDAPAAVRDGGGGGGMRPLRIGPVDWQESYSPTPRSIRRNVQDGGGALAAAVAASRGGGLWCRCADGGVCGDGGGAGGLRDKLPRGGRPPLPPSAPPPLSSCRSDAADQIGAAAGTVGGSSDSDSSSGSESDDDGGGTASMSATEASGGEKGTTTPRRMPKVKGTPPRLQAAGLRRCRRCRGLLPPPPSLYCEASPGKMDSPPTVQRPHRPRPSARIWYGDGGGGDGTDIESGGAATSAPPLTPTRVRRHSAPVLTDAQLAEHLLDAAAAAATLPPQPFGAVDGPGGAPVLQRQLVELERAAAAIAVLAARVASGAAPPSAGPIATNGDSGGGGAVAAAAAPSFSTDAEELAARAAALRRAAGAVRLHVSAVVSAAAAATDTGGQADWMSGEEADDEGAGGGRDGSGPGAQDEPPPPETAREFFRRVKAAAAEATAAAADEPLDPAVAAPPPHDAAADLVAASTTTPAAAGTAVVIPIITVNGDGNGAAAATSATSADGSGGAADGQGAGRGAGAPGAN</sequence>